<evidence type="ECO:0000256" key="1">
    <source>
        <dbReference type="ARBA" id="ARBA00000085"/>
    </source>
</evidence>
<name>A0ABT3KD25_9GAMM</name>
<dbReference type="SMART" id="SM00387">
    <property type="entry name" value="HATPase_c"/>
    <property type="match status" value="1"/>
</dbReference>
<comment type="catalytic activity">
    <reaction evidence="1">
        <text>ATP + protein L-histidine = ADP + protein N-phospho-L-histidine.</text>
        <dbReference type="EC" id="2.7.13.3"/>
    </reaction>
</comment>
<evidence type="ECO:0000256" key="2">
    <source>
        <dbReference type="ARBA" id="ARBA00012438"/>
    </source>
</evidence>
<dbReference type="InterPro" id="IPR036890">
    <property type="entry name" value="HATPase_C_sf"/>
</dbReference>
<evidence type="ECO:0000256" key="3">
    <source>
        <dbReference type="ARBA" id="ARBA00022553"/>
    </source>
</evidence>
<keyword evidence="5 8" id="KW-0418">Kinase</keyword>
<dbReference type="PANTHER" id="PTHR45453">
    <property type="entry name" value="PHOSPHATE REGULON SENSOR PROTEIN PHOR"/>
    <property type="match status" value="1"/>
</dbReference>
<reference evidence="8" key="1">
    <citation type="submission" date="2022-11" db="EMBL/GenBank/DDBJ databases">
        <title>Marinomonas sp. nov., isolated from marine algae.</title>
        <authorList>
            <person name="Choi D.G."/>
            <person name="Kim J.M."/>
            <person name="Lee J.K."/>
            <person name="Baek J.H."/>
            <person name="Jeon C.O."/>
        </authorList>
    </citation>
    <scope>NUCLEOTIDE SEQUENCE</scope>
    <source>
        <strain evidence="8">KJ51-3</strain>
    </source>
</reference>
<proteinExistence type="predicted"/>
<dbReference type="InterPro" id="IPR005467">
    <property type="entry name" value="His_kinase_dom"/>
</dbReference>
<evidence type="ECO:0000256" key="6">
    <source>
        <dbReference type="ARBA" id="ARBA00023012"/>
    </source>
</evidence>
<protein>
    <recommendedName>
        <fullName evidence="2">histidine kinase</fullName>
        <ecNumber evidence="2">2.7.13.3</ecNumber>
    </recommendedName>
</protein>
<feature type="domain" description="Histidine kinase" evidence="7">
    <location>
        <begin position="16"/>
        <end position="225"/>
    </location>
</feature>
<dbReference type="GO" id="GO:0016301">
    <property type="term" value="F:kinase activity"/>
    <property type="evidence" value="ECO:0007669"/>
    <property type="project" value="UniProtKB-KW"/>
</dbReference>
<evidence type="ECO:0000256" key="5">
    <source>
        <dbReference type="ARBA" id="ARBA00022777"/>
    </source>
</evidence>
<dbReference type="SUPFAM" id="SSF55874">
    <property type="entry name" value="ATPase domain of HSP90 chaperone/DNA topoisomerase II/histidine kinase"/>
    <property type="match status" value="1"/>
</dbReference>
<comment type="caution">
    <text evidence="8">The sequence shown here is derived from an EMBL/GenBank/DDBJ whole genome shotgun (WGS) entry which is preliminary data.</text>
</comment>
<dbReference type="InterPro" id="IPR050351">
    <property type="entry name" value="BphY/WalK/GraS-like"/>
</dbReference>
<sequence length="233" mass="25865">MEAKDEKIDISTILASAIHESKNQVGTLLYQLQSLKDAISNNDANQKKIILIEESLKKLNDEWVEYLYLYRLASDGYDLHVDTFLLDEFLDDQVFALQPSAKAKNLELDYACDPSLTGTFDERLMTAVVSTAVYNALRFAKTKIRISATQKTDYLVISVEDDGQGFNLSDDQPEAFLEGNTGLGLYFAELSATAHVIDEVKGFIKKESSLSLGGANLSVYLPQPSADQTLSFK</sequence>
<organism evidence="8 9">
    <name type="scientific">Marinomonas rhodophyticola</name>
    <dbReference type="NCBI Taxonomy" id="2992803"/>
    <lineage>
        <taxon>Bacteria</taxon>
        <taxon>Pseudomonadati</taxon>
        <taxon>Pseudomonadota</taxon>
        <taxon>Gammaproteobacteria</taxon>
        <taxon>Oceanospirillales</taxon>
        <taxon>Oceanospirillaceae</taxon>
        <taxon>Marinomonas</taxon>
    </lineage>
</organism>
<accession>A0ABT3KD25</accession>
<dbReference type="Proteomes" id="UP001431181">
    <property type="component" value="Unassembled WGS sequence"/>
</dbReference>
<keyword evidence="4" id="KW-0808">Transferase</keyword>
<dbReference type="Pfam" id="PF02518">
    <property type="entry name" value="HATPase_c"/>
    <property type="match status" value="1"/>
</dbReference>
<evidence type="ECO:0000313" key="8">
    <source>
        <dbReference type="EMBL" id="MCW4628437.1"/>
    </source>
</evidence>
<evidence type="ECO:0000256" key="4">
    <source>
        <dbReference type="ARBA" id="ARBA00022679"/>
    </source>
</evidence>
<dbReference type="PANTHER" id="PTHR45453:SF1">
    <property type="entry name" value="PHOSPHATE REGULON SENSOR PROTEIN PHOR"/>
    <property type="match status" value="1"/>
</dbReference>
<dbReference type="EC" id="2.7.13.3" evidence="2"/>
<dbReference type="RefSeq" id="WP_265217648.1">
    <property type="nucleotide sequence ID" value="NZ_JAPEUL010000004.1"/>
</dbReference>
<keyword evidence="9" id="KW-1185">Reference proteome</keyword>
<dbReference type="PROSITE" id="PS50109">
    <property type="entry name" value="HIS_KIN"/>
    <property type="match status" value="1"/>
</dbReference>
<keyword evidence="6" id="KW-0902">Two-component regulatory system</keyword>
<evidence type="ECO:0000259" key="7">
    <source>
        <dbReference type="PROSITE" id="PS50109"/>
    </source>
</evidence>
<dbReference type="Gene3D" id="3.30.565.10">
    <property type="entry name" value="Histidine kinase-like ATPase, C-terminal domain"/>
    <property type="match status" value="1"/>
</dbReference>
<gene>
    <name evidence="8" type="ORF">ONZ52_05200</name>
</gene>
<evidence type="ECO:0000313" key="9">
    <source>
        <dbReference type="Proteomes" id="UP001431181"/>
    </source>
</evidence>
<dbReference type="InterPro" id="IPR003594">
    <property type="entry name" value="HATPase_dom"/>
</dbReference>
<dbReference type="EMBL" id="JAPEUL010000004">
    <property type="protein sequence ID" value="MCW4628437.1"/>
    <property type="molecule type" value="Genomic_DNA"/>
</dbReference>
<keyword evidence="3" id="KW-0597">Phosphoprotein</keyword>